<name>A0A382C822_9ZZZZ</name>
<evidence type="ECO:0000313" key="2">
    <source>
        <dbReference type="EMBL" id="SVB21403.1"/>
    </source>
</evidence>
<dbReference type="SUPFAM" id="SSF82171">
    <property type="entry name" value="DPP6 N-terminal domain-like"/>
    <property type="match status" value="1"/>
</dbReference>
<gene>
    <name evidence="2" type="ORF">METZ01_LOCUS174257</name>
</gene>
<accession>A0A382C822</accession>
<feature type="non-terminal residue" evidence="2">
    <location>
        <position position="591"/>
    </location>
</feature>
<proteinExistence type="predicted"/>
<organism evidence="2">
    <name type="scientific">marine metagenome</name>
    <dbReference type="NCBI Taxonomy" id="408172"/>
    <lineage>
        <taxon>unclassified sequences</taxon>
        <taxon>metagenomes</taxon>
        <taxon>ecological metagenomes</taxon>
    </lineage>
</organism>
<feature type="region of interest" description="Disordered" evidence="1">
    <location>
        <begin position="568"/>
        <end position="591"/>
    </location>
</feature>
<sequence>MPQVARISGPLLAANLKRTQSNLSVDNDLLYIGHLTGKVGIRTASQASELDIFGQTISNDFMSDRLTGGNLKVDTTGVTAIVGDIILDSQGTIHADELHTENLTFNDNYIGSKNNSDIVLDTNGTGTVEFPKTKVTGTISTTGNITIPGNITVGGTMNLGDEPTDTISFNFAELSQDFTPHTTAGAYSLGSPTRVWNNVSTSQATIGDIEIDNDYITTKTLNNNLTLRPSGTGSIVIDDVAISGHNLISSGSSWNVNTGTFSGFVQPTNPSLSNYKTGGISFSPDGTKCFVSAEVNQTIRAYICTTPWDISSINAGAVVTAFDTSTETQVGASPFNGLVGHFWRPDGTKLFVSGGYGDTGSDQSRFFAYEVSIAWDITQCQFTGEASFLGISKFDAPNFHMSPDGRYIFWMYYDSTWKIIRYELSTPWDLTTTGSSQNIQLSTFHSGTEGNAIWFNNSGTKLYLVDFDEVVHTFVLAVGFDLNTITSVGVTKNVGAQEGTMPGAWTSAMAMTFKHDGARLYVVGLGASGLPLHGSIKQFDLDIARDLVITPGSGNITISSVAALNVPDGTEAQRPSSNRDVRYNTTTNFFE</sequence>
<evidence type="ECO:0000256" key="1">
    <source>
        <dbReference type="SAM" id="MobiDB-lite"/>
    </source>
</evidence>
<reference evidence="2" key="1">
    <citation type="submission" date="2018-05" db="EMBL/GenBank/DDBJ databases">
        <authorList>
            <person name="Lanie J.A."/>
            <person name="Ng W.-L."/>
            <person name="Kazmierczak K.M."/>
            <person name="Andrzejewski T.M."/>
            <person name="Davidsen T.M."/>
            <person name="Wayne K.J."/>
            <person name="Tettelin H."/>
            <person name="Glass J.I."/>
            <person name="Rusch D."/>
            <person name="Podicherti R."/>
            <person name="Tsui H.-C.T."/>
            <person name="Winkler M.E."/>
        </authorList>
    </citation>
    <scope>NUCLEOTIDE SEQUENCE</scope>
</reference>
<protein>
    <submittedName>
        <fullName evidence="2">Uncharacterized protein</fullName>
    </submittedName>
</protein>
<dbReference type="EMBL" id="UINC01032930">
    <property type="protein sequence ID" value="SVB21403.1"/>
    <property type="molecule type" value="Genomic_DNA"/>
</dbReference>
<dbReference type="AlphaFoldDB" id="A0A382C822"/>